<feature type="transmembrane region" description="Helical" evidence="1">
    <location>
        <begin position="62"/>
        <end position="85"/>
    </location>
</feature>
<accession>A0A2U1N456</accession>
<organism evidence="2 3">
    <name type="scientific">Artemisia annua</name>
    <name type="common">Sweet wormwood</name>
    <dbReference type="NCBI Taxonomy" id="35608"/>
    <lineage>
        <taxon>Eukaryota</taxon>
        <taxon>Viridiplantae</taxon>
        <taxon>Streptophyta</taxon>
        <taxon>Embryophyta</taxon>
        <taxon>Tracheophyta</taxon>
        <taxon>Spermatophyta</taxon>
        <taxon>Magnoliopsida</taxon>
        <taxon>eudicotyledons</taxon>
        <taxon>Gunneridae</taxon>
        <taxon>Pentapetalae</taxon>
        <taxon>asterids</taxon>
        <taxon>campanulids</taxon>
        <taxon>Asterales</taxon>
        <taxon>Asteraceae</taxon>
        <taxon>Asteroideae</taxon>
        <taxon>Anthemideae</taxon>
        <taxon>Artemisiinae</taxon>
        <taxon>Artemisia</taxon>
    </lineage>
</organism>
<gene>
    <name evidence="2" type="ORF">CTI12_AA310120</name>
</gene>
<dbReference type="AlphaFoldDB" id="A0A2U1N456"/>
<dbReference type="PANTHER" id="PTHR31061">
    <property type="entry name" value="LD22376P"/>
    <property type="match status" value="1"/>
</dbReference>
<dbReference type="PANTHER" id="PTHR31061:SF25">
    <property type="entry name" value="HEPARAN-ALPHA-GLUCOSAMINIDE N-ACETYLTRANSFERASE-LIKE PROTEIN (DUF1624)"/>
    <property type="match status" value="1"/>
</dbReference>
<dbReference type="OrthoDB" id="1355383at2759"/>
<evidence type="ECO:0000313" key="3">
    <source>
        <dbReference type="Proteomes" id="UP000245207"/>
    </source>
</evidence>
<keyword evidence="1" id="KW-1133">Transmembrane helix</keyword>
<sequence>MKLQNRLNIAYDSSIPEHQGKSKLWLHIFLPKPLFKELMQPIKMMRFHLLSDYCSTEAKNQVGAAALVFSFCYTLVDIWNSSYLFMPFEWILKNAMLVYVMADVGMFAEFINGWYYDDPHNTLIYWDILDSETHFYWSLAFKKSRLPASREGWDNKMK</sequence>
<name>A0A2U1N456_ARTAN</name>
<reference evidence="2 3" key="1">
    <citation type="journal article" date="2018" name="Mol. Plant">
        <title>The genome of Artemisia annua provides insight into the evolution of Asteraceae family and artemisinin biosynthesis.</title>
        <authorList>
            <person name="Shen Q."/>
            <person name="Zhang L."/>
            <person name="Liao Z."/>
            <person name="Wang S."/>
            <person name="Yan T."/>
            <person name="Shi P."/>
            <person name="Liu M."/>
            <person name="Fu X."/>
            <person name="Pan Q."/>
            <person name="Wang Y."/>
            <person name="Lv Z."/>
            <person name="Lu X."/>
            <person name="Zhang F."/>
            <person name="Jiang W."/>
            <person name="Ma Y."/>
            <person name="Chen M."/>
            <person name="Hao X."/>
            <person name="Li L."/>
            <person name="Tang Y."/>
            <person name="Lv G."/>
            <person name="Zhou Y."/>
            <person name="Sun X."/>
            <person name="Brodelius P.E."/>
            <person name="Rose J.K.C."/>
            <person name="Tang K."/>
        </authorList>
    </citation>
    <scope>NUCLEOTIDE SEQUENCE [LARGE SCALE GENOMIC DNA]</scope>
    <source>
        <strain evidence="3">cv. Huhao1</strain>
        <tissue evidence="2">Leaf</tissue>
    </source>
</reference>
<keyword evidence="3" id="KW-1185">Reference proteome</keyword>
<dbReference type="Proteomes" id="UP000245207">
    <property type="component" value="Unassembled WGS sequence"/>
</dbReference>
<proteinExistence type="predicted"/>
<comment type="caution">
    <text evidence="2">The sequence shown here is derived from an EMBL/GenBank/DDBJ whole genome shotgun (WGS) entry which is preliminary data.</text>
</comment>
<dbReference type="GO" id="GO:0016740">
    <property type="term" value="F:transferase activity"/>
    <property type="evidence" value="ECO:0007669"/>
    <property type="project" value="UniProtKB-KW"/>
</dbReference>
<feature type="transmembrane region" description="Helical" evidence="1">
    <location>
        <begin position="97"/>
        <end position="116"/>
    </location>
</feature>
<keyword evidence="1" id="KW-0472">Membrane</keyword>
<dbReference type="STRING" id="35608.A0A2U1N456"/>
<evidence type="ECO:0000313" key="2">
    <source>
        <dbReference type="EMBL" id="PWA68259.1"/>
    </source>
</evidence>
<keyword evidence="2" id="KW-0808">Transferase</keyword>
<protein>
    <submittedName>
        <fullName evidence="2">Heparan-alpha-glucosaminide N-acetyltransferase</fullName>
    </submittedName>
</protein>
<evidence type="ECO:0000256" key="1">
    <source>
        <dbReference type="SAM" id="Phobius"/>
    </source>
</evidence>
<keyword evidence="1" id="KW-0812">Transmembrane</keyword>
<dbReference type="EMBL" id="PKPP01003675">
    <property type="protein sequence ID" value="PWA68259.1"/>
    <property type="molecule type" value="Genomic_DNA"/>
</dbReference>